<dbReference type="RefSeq" id="WP_208918680.1">
    <property type="nucleotide sequence ID" value="NZ_LT840184.1"/>
</dbReference>
<evidence type="ECO:0000313" key="1">
    <source>
        <dbReference type="EMBL" id="SMF80144.1"/>
    </source>
</evidence>
<protein>
    <submittedName>
        <fullName evidence="1">Uncharacterized protein</fullName>
    </submittedName>
</protein>
<dbReference type="EMBL" id="LT840184">
    <property type="protein sequence ID" value="SMF80144.1"/>
    <property type="molecule type" value="Genomic_DNA"/>
</dbReference>
<accession>A0A1X7H5B7</accession>
<name>A0A1X7H5B7_9BACL</name>
<sequence>MEFFVFVILLIGLFGIIGNQYSGLRRMEQLQKTLDEINEGIKTMNDQRNRP</sequence>
<evidence type="ECO:0000313" key="2">
    <source>
        <dbReference type="Proteomes" id="UP000192940"/>
    </source>
</evidence>
<proteinExistence type="predicted"/>
<keyword evidence="2" id="KW-1185">Reference proteome</keyword>
<dbReference type="STRING" id="1313296.SAMN05661091_1806"/>
<organism evidence="1 2">
    <name type="scientific">Paenibacillus uliginis N3/975</name>
    <dbReference type="NCBI Taxonomy" id="1313296"/>
    <lineage>
        <taxon>Bacteria</taxon>
        <taxon>Bacillati</taxon>
        <taxon>Bacillota</taxon>
        <taxon>Bacilli</taxon>
        <taxon>Bacillales</taxon>
        <taxon>Paenibacillaceae</taxon>
        <taxon>Paenibacillus</taxon>
    </lineage>
</organism>
<reference evidence="2" key="1">
    <citation type="submission" date="2017-04" db="EMBL/GenBank/DDBJ databases">
        <authorList>
            <person name="Varghese N."/>
            <person name="Submissions S."/>
        </authorList>
    </citation>
    <scope>NUCLEOTIDE SEQUENCE [LARGE SCALE GENOMIC DNA]</scope>
    <source>
        <strain evidence="2">N3/975</strain>
    </source>
</reference>
<dbReference type="AlphaFoldDB" id="A0A1X7H5B7"/>
<dbReference type="Proteomes" id="UP000192940">
    <property type="component" value="Chromosome I"/>
</dbReference>
<gene>
    <name evidence="1" type="ORF">SAMN05661091_1806</name>
</gene>